<dbReference type="Pfam" id="PF00613">
    <property type="entry name" value="PI3Ka"/>
    <property type="match status" value="1"/>
</dbReference>
<dbReference type="SUPFAM" id="SSF48371">
    <property type="entry name" value="ARM repeat"/>
    <property type="match status" value="1"/>
</dbReference>
<sequence length="729" mass="83420">MDLEQHFDHNLRLASGSISSVLDKDLLRPSGTGNSLRFICMFQERLKEARRDFQPEECQDFELVELPTRCSVHQLRLRICMLVKDKSLLPEPLAILDPEKYMLLYKKGDYWYEIYDDFQVLQTLDAMRCQDSGGVRTYRILVTRCPDDTEERQNIQRIITDLIEYDLNTATTDRLSELTFTRRKFAAPRKEELQRRDPRAYALEPWTTSAPFIKDQQSQLSQALPVTFYYNDITFKLKADIYMPASNLLNVFQELMSIQGHTLECVADDLVLKVCGREEFISGESQLLDFQWVRQCLKTTQELHLSVLLLSSLEKDTVKMEDLPLVDSFTGLSSSHSELTLTKKDVDDVLMISLWDCDRKVRVKLLGFDIPHLPCNAPQNVYVEASILYGNKVVSSTCSTPKPFAEEVFWNMWLEFDVLLKALPSGSRLGLTINSISLDGNASKSMGGKVPDYQKGKGKPLYFVNLLLIDHKSILRQGLHSLHMWPFAEQEAEVLTYEADKLSSAANPDQVNSMAITFLLDRYSYPIVLPNSTSSRGPCSFSTASDVDEVGDASTFQLSPTGKTTLKRLKEESVHYSANLPQYLRKVDWLKPSAVQDVHWLLRNWDPRDLDVPTALELLSVDFADEQVRKLAVQKLDNLSNDEVLRYLLQLVQSKRIGHYFFWYLKSEVTGCPYFRQRMAVVLEAYLLGCGQAMLDSFLQQVQLVKSLEKVAIDIKIRFPERGDLPPTG</sequence>
<dbReference type="GO" id="GO:0005524">
    <property type="term" value="F:ATP binding"/>
    <property type="evidence" value="ECO:0007669"/>
    <property type="project" value="UniProtKB-KW"/>
</dbReference>
<comment type="caution">
    <text evidence="7">The sequence shown here is derived from an EMBL/GenBank/DDBJ whole genome shotgun (WGS) entry which is preliminary data.</text>
</comment>
<dbReference type="Proteomes" id="UP001152622">
    <property type="component" value="Chromosome 3"/>
</dbReference>
<evidence type="ECO:0000313" key="8">
    <source>
        <dbReference type="Proteomes" id="UP001152622"/>
    </source>
</evidence>
<name>A0A9Q1G0J8_SYNKA</name>
<reference evidence="7" key="1">
    <citation type="journal article" date="2023" name="Science">
        <title>Genome structures resolve the early diversification of teleost fishes.</title>
        <authorList>
            <person name="Parey E."/>
            <person name="Louis A."/>
            <person name="Montfort J."/>
            <person name="Bouchez O."/>
            <person name="Roques C."/>
            <person name="Iampietro C."/>
            <person name="Lluch J."/>
            <person name="Castinel A."/>
            <person name="Donnadieu C."/>
            <person name="Desvignes T."/>
            <person name="Floi Bucao C."/>
            <person name="Jouanno E."/>
            <person name="Wen M."/>
            <person name="Mejri S."/>
            <person name="Dirks R."/>
            <person name="Jansen H."/>
            <person name="Henkel C."/>
            <person name="Chen W.J."/>
            <person name="Zahm M."/>
            <person name="Cabau C."/>
            <person name="Klopp C."/>
            <person name="Thompson A.W."/>
            <person name="Robinson-Rechavi M."/>
            <person name="Braasch I."/>
            <person name="Lecointre G."/>
            <person name="Bobe J."/>
            <person name="Postlethwait J.H."/>
            <person name="Berthelot C."/>
            <person name="Roest Crollius H."/>
            <person name="Guiguen Y."/>
        </authorList>
    </citation>
    <scope>NUCLEOTIDE SEQUENCE</scope>
    <source>
        <strain evidence="7">WJC10195</strain>
    </source>
</reference>
<dbReference type="GO" id="GO:0005943">
    <property type="term" value="C:phosphatidylinositol 3-kinase complex, class IA"/>
    <property type="evidence" value="ECO:0007669"/>
    <property type="project" value="TreeGrafter"/>
</dbReference>
<dbReference type="GO" id="GO:0005886">
    <property type="term" value="C:plasma membrane"/>
    <property type="evidence" value="ECO:0007669"/>
    <property type="project" value="TreeGrafter"/>
</dbReference>
<proteinExistence type="inferred from homology"/>
<dbReference type="PANTHER" id="PTHR10048">
    <property type="entry name" value="PHOSPHATIDYLINOSITOL KINASE"/>
    <property type="match status" value="1"/>
</dbReference>
<dbReference type="PROSITE" id="PS51547">
    <property type="entry name" value="C2_PI3K"/>
    <property type="match status" value="1"/>
</dbReference>
<dbReference type="InterPro" id="IPR042236">
    <property type="entry name" value="PI3K_accessory_sf"/>
</dbReference>
<dbReference type="InterPro" id="IPR002420">
    <property type="entry name" value="PI3K-type_C2_dom"/>
</dbReference>
<protein>
    <recommendedName>
        <fullName evidence="9">Phosphatidylinositol-4,5-bisphosphate 3-kinase</fullName>
    </recommendedName>
</protein>
<dbReference type="GO" id="GO:0043491">
    <property type="term" value="P:phosphatidylinositol 3-kinase/protein kinase B signal transduction"/>
    <property type="evidence" value="ECO:0007669"/>
    <property type="project" value="TreeGrafter"/>
</dbReference>
<evidence type="ECO:0000256" key="2">
    <source>
        <dbReference type="ARBA" id="ARBA00022840"/>
    </source>
</evidence>
<dbReference type="InterPro" id="IPR016024">
    <property type="entry name" value="ARM-type_fold"/>
</dbReference>
<evidence type="ECO:0000259" key="4">
    <source>
        <dbReference type="PROSITE" id="PS51545"/>
    </source>
</evidence>
<evidence type="ECO:0000259" key="5">
    <source>
        <dbReference type="PROSITE" id="PS51546"/>
    </source>
</evidence>
<dbReference type="Pfam" id="PF19710">
    <property type="entry name" value="PIK3CG_ABD"/>
    <property type="match status" value="1"/>
</dbReference>
<dbReference type="InterPro" id="IPR045580">
    <property type="entry name" value="PIK3CG_ABD"/>
</dbReference>
<evidence type="ECO:0000256" key="1">
    <source>
        <dbReference type="ARBA" id="ARBA00022741"/>
    </source>
</evidence>
<dbReference type="Gene3D" id="1.25.40.70">
    <property type="entry name" value="Phosphatidylinositol 3-kinase, accessory domain (PIK)"/>
    <property type="match status" value="2"/>
</dbReference>
<keyword evidence="1" id="KW-0547">Nucleotide-binding</keyword>
<feature type="domain" description="PI3K-RBD" evidence="5">
    <location>
        <begin position="221"/>
        <end position="309"/>
    </location>
</feature>
<dbReference type="SMART" id="SM00142">
    <property type="entry name" value="PI3K_C2"/>
    <property type="match status" value="1"/>
</dbReference>
<dbReference type="InterPro" id="IPR029071">
    <property type="entry name" value="Ubiquitin-like_domsf"/>
</dbReference>
<dbReference type="InterPro" id="IPR001263">
    <property type="entry name" value="PI3K_accessory_dom"/>
</dbReference>
<keyword evidence="8" id="KW-1185">Reference proteome</keyword>
<dbReference type="AlphaFoldDB" id="A0A9Q1G0J8"/>
<dbReference type="PROSITE" id="PS51545">
    <property type="entry name" value="PIK_HELICAL"/>
    <property type="match status" value="1"/>
</dbReference>
<dbReference type="Pfam" id="PF00792">
    <property type="entry name" value="PI3K_C2"/>
    <property type="match status" value="1"/>
</dbReference>
<keyword evidence="2" id="KW-0067">ATP-binding</keyword>
<dbReference type="SUPFAM" id="SSF54236">
    <property type="entry name" value="Ubiquitin-like"/>
    <property type="match status" value="1"/>
</dbReference>
<dbReference type="InterPro" id="IPR000341">
    <property type="entry name" value="PI3K_Ras-bd_dom"/>
</dbReference>
<dbReference type="GO" id="GO:0005944">
    <property type="term" value="C:phosphatidylinositol 3-kinase complex, class IB"/>
    <property type="evidence" value="ECO:0007669"/>
    <property type="project" value="TreeGrafter"/>
</dbReference>
<feature type="domain" description="PIK helical" evidence="4">
    <location>
        <begin position="532"/>
        <end position="729"/>
    </location>
</feature>
<dbReference type="OrthoDB" id="67688at2759"/>
<dbReference type="GO" id="GO:0048015">
    <property type="term" value="P:phosphatidylinositol-mediated signaling"/>
    <property type="evidence" value="ECO:0007669"/>
    <property type="project" value="TreeGrafter"/>
</dbReference>
<dbReference type="SUPFAM" id="SSF49562">
    <property type="entry name" value="C2 domain (Calcium/lipid-binding domain, CaLB)"/>
    <property type="match status" value="1"/>
</dbReference>
<dbReference type="GO" id="GO:0035005">
    <property type="term" value="F:1-phosphatidylinositol-4-phosphate 3-kinase activity"/>
    <property type="evidence" value="ECO:0007669"/>
    <property type="project" value="TreeGrafter"/>
</dbReference>
<dbReference type="InterPro" id="IPR015433">
    <property type="entry name" value="PI3/4_kinase"/>
</dbReference>
<dbReference type="InterPro" id="IPR035892">
    <property type="entry name" value="C2_domain_sf"/>
</dbReference>
<evidence type="ECO:0000259" key="6">
    <source>
        <dbReference type="PROSITE" id="PS51547"/>
    </source>
</evidence>
<dbReference type="SMART" id="SM00144">
    <property type="entry name" value="PI3K_rbd"/>
    <property type="match status" value="1"/>
</dbReference>
<dbReference type="GO" id="GO:0016303">
    <property type="term" value="F:1-phosphatidylinositol-3-kinase activity"/>
    <property type="evidence" value="ECO:0007669"/>
    <property type="project" value="TreeGrafter"/>
</dbReference>
<dbReference type="SMART" id="SM00145">
    <property type="entry name" value="PI3Ka"/>
    <property type="match status" value="1"/>
</dbReference>
<evidence type="ECO:0008006" key="9">
    <source>
        <dbReference type="Google" id="ProtNLM"/>
    </source>
</evidence>
<dbReference type="GO" id="GO:0005737">
    <property type="term" value="C:cytoplasm"/>
    <property type="evidence" value="ECO:0007669"/>
    <property type="project" value="TreeGrafter"/>
</dbReference>
<dbReference type="Gene3D" id="2.60.40.150">
    <property type="entry name" value="C2 domain"/>
    <property type="match status" value="1"/>
</dbReference>
<dbReference type="PANTHER" id="PTHR10048:SF99">
    <property type="entry name" value="PHOSPHATIDYLINOSITOL 4,5-BISPHOSPHATE 3-KINASE CATALYTIC SUBUNIT GAMMA ISOFORM"/>
    <property type="match status" value="1"/>
</dbReference>
<comment type="similarity">
    <text evidence="3">Belongs to the PI3/PI4-kinase family.</text>
</comment>
<dbReference type="Gene3D" id="3.10.20.770">
    <property type="match status" value="1"/>
</dbReference>
<dbReference type="PROSITE" id="PS51546">
    <property type="entry name" value="PI3K_RBD"/>
    <property type="match status" value="1"/>
</dbReference>
<feature type="domain" description="C2 PI3K-type" evidence="6">
    <location>
        <begin position="357"/>
        <end position="526"/>
    </location>
</feature>
<accession>A0A9Q1G0J8</accession>
<gene>
    <name evidence="7" type="ORF">SKAU_G00108050</name>
</gene>
<evidence type="ECO:0000313" key="7">
    <source>
        <dbReference type="EMBL" id="KAJ8370777.1"/>
    </source>
</evidence>
<dbReference type="Pfam" id="PF00794">
    <property type="entry name" value="PI3K_rbd"/>
    <property type="match status" value="1"/>
</dbReference>
<evidence type="ECO:0000256" key="3">
    <source>
        <dbReference type="PROSITE-ProRule" id="PRU00880"/>
    </source>
</evidence>
<organism evidence="7 8">
    <name type="scientific">Synaphobranchus kaupii</name>
    <name type="common">Kaup's arrowtooth eel</name>
    <dbReference type="NCBI Taxonomy" id="118154"/>
    <lineage>
        <taxon>Eukaryota</taxon>
        <taxon>Metazoa</taxon>
        <taxon>Chordata</taxon>
        <taxon>Craniata</taxon>
        <taxon>Vertebrata</taxon>
        <taxon>Euteleostomi</taxon>
        <taxon>Actinopterygii</taxon>
        <taxon>Neopterygii</taxon>
        <taxon>Teleostei</taxon>
        <taxon>Anguilliformes</taxon>
        <taxon>Synaphobranchidae</taxon>
        <taxon>Synaphobranchus</taxon>
    </lineage>
</organism>
<dbReference type="GO" id="GO:0016477">
    <property type="term" value="P:cell migration"/>
    <property type="evidence" value="ECO:0007669"/>
    <property type="project" value="TreeGrafter"/>
</dbReference>
<dbReference type="EMBL" id="JAINUF010000003">
    <property type="protein sequence ID" value="KAJ8370777.1"/>
    <property type="molecule type" value="Genomic_DNA"/>
</dbReference>